<organism evidence="4 5">
    <name type="scientific">Hansschlegelia zhihuaiae</name>
    <dbReference type="NCBI Taxonomy" id="405005"/>
    <lineage>
        <taxon>Bacteria</taxon>
        <taxon>Pseudomonadati</taxon>
        <taxon>Pseudomonadota</taxon>
        <taxon>Alphaproteobacteria</taxon>
        <taxon>Hyphomicrobiales</taxon>
        <taxon>Methylopilaceae</taxon>
        <taxon>Hansschlegelia</taxon>
    </lineage>
</organism>
<dbReference type="InterPro" id="IPR003715">
    <property type="entry name" value="Poly_export_N"/>
</dbReference>
<dbReference type="AlphaFoldDB" id="A0A4Q0MDI6"/>
<feature type="domain" description="Polysaccharide export protein N-terminal" evidence="3">
    <location>
        <begin position="41"/>
        <end position="115"/>
    </location>
</feature>
<dbReference type="PANTHER" id="PTHR33619">
    <property type="entry name" value="POLYSACCHARIDE EXPORT PROTEIN GFCE-RELATED"/>
    <property type="match status" value="1"/>
</dbReference>
<evidence type="ECO:0000256" key="2">
    <source>
        <dbReference type="SAM" id="SignalP"/>
    </source>
</evidence>
<feature type="non-terminal residue" evidence="4">
    <location>
        <position position="138"/>
    </location>
</feature>
<accession>A0A4Q0MDI6</accession>
<dbReference type="Gene3D" id="3.30.1950.10">
    <property type="entry name" value="wza like domain"/>
    <property type="match status" value="1"/>
</dbReference>
<proteinExistence type="predicted"/>
<evidence type="ECO:0000256" key="1">
    <source>
        <dbReference type="ARBA" id="ARBA00022729"/>
    </source>
</evidence>
<dbReference type="Pfam" id="PF02563">
    <property type="entry name" value="Poly_export"/>
    <property type="match status" value="1"/>
</dbReference>
<dbReference type="RefSeq" id="WP_206659566.1">
    <property type="nucleotide sequence ID" value="NZ_RYFI01000016.1"/>
</dbReference>
<gene>
    <name evidence="4" type="ORF">EK403_16215</name>
</gene>
<name>A0A4Q0MDI6_9HYPH</name>
<keyword evidence="1 2" id="KW-0732">Signal</keyword>
<keyword evidence="5" id="KW-1185">Reference proteome</keyword>
<dbReference type="EMBL" id="RYFI01000016">
    <property type="protein sequence ID" value="RXF70989.1"/>
    <property type="molecule type" value="Genomic_DNA"/>
</dbReference>
<protein>
    <submittedName>
        <fullName evidence="4">Polysaccharide export protein</fullName>
    </submittedName>
</protein>
<comment type="caution">
    <text evidence="4">The sequence shown here is derived from an EMBL/GenBank/DDBJ whole genome shotgun (WGS) entry which is preliminary data.</text>
</comment>
<reference evidence="4 5" key="1">
    <citation type="submission" date="2018-12" db="EMBL/GenBank/DDBJ databases">
        <title>bacterium Hansschlegelia zhihuaiae S113.</title>
        <authorList>
            <person name="He J."/>
        </authorList>
    </citation>
    <scope>NUCLEOTIDE SEQUENCE [LARGE SCALE GENOMIC DNA]</scope>
    <source>
        <strain evidence="4 5">S 113</strain>
    </source>
</reference>
<evidence type="ECO:0000313" key="4">
    <source>
        <dbReference type="EMBL" id="RXF70989.1"/>
    </source>
</evidence>
<dbReference type="GO" id="GO:0015159">
    <property type="term" value="F:polysaccharide transmembrane transporter activity"/>
    <property type="evidence" value="ECO:0007669"/>
    <property type="project" value="InterPro"/>
</dbReference>
<feature type="signal peptide" evidence="2">
    <location>
        <begin position="1"/>
        <end position="28"/>
    </location>
</feature>
<dbReference type="Proteomes" id="UP000289708">
    <property type="component" value="Unassembled WGS sequence"/>
</dbReference>
<sequence>MTRERHRLNGATRPMAAFAAAVMLAAPAATVFPGQARAQTASAPYRLAPGDRISVVVLGQTELSGDVLVSDGGGVGLPLLGAIDLRDRTPLEAEKLITGQLSQGYLERPIVTVRIVEFRPVYVMGGVRTPGSYPFRYG</sequence>
<dbReference type="InterPro" id="IPR049712">
    <property type="entry name" value="Poly_export"/>
</dbReference>
<evidence type="ECO:0000259" key="3">
    <source>
        <dbReference type="Pfam" id="PF02563"/>
    </source>
</evidence>
<evidence type="ECO:0000313" key="5">
    <source>
        <dbReference type="Proteomes" id="UP000289708"/>
    </source>
</evidence>
<feature type="chain" id="PRO_5020729111" evidence="2">
    <location>
        <begin position="29"/>
        <end position="138"/>
    </location>
</feature>
<dbReference type="PANTHER" id="PTHR33619:SF3">
    <property type="entry name" value="POLYSACCHARIDE EXPORT PROTEIN GFCE-RELATED"/>
    <property type="match status" value="1"/>
</dbReference>